<dbReference type="InterPro" id="IPR008920">
    <property type="entry name" value="TF_FadR/GntR_C"/>
</dbReference>
<evidence type="ECO:0000259" key="5">
    <source>
        <dbReference type="Pfam" id="PF07729"/>
    </source>
</evidence>
<comment type="caution">
    <text evidence="6">The sequence shown here is derived from an EMBL/GenBank/DDBJ whole genome shotgun (WGS) entry which is preliminary data.</text>
</comment>
<keyword evidence="2" id="KW-0238">DNA-binding</keyword>
<dbReference type="InterPro" id="IPR036388">
    <property type="entry name" value="WH-like_DNA-bd_sf"/>
</dbReference>
<dbReference type="SUPFAM" id="SSF48008">
    <property type="entry name" value="GntR ligand-binding domain-like"/>
    <property type="match status" value="1"/>
</dbReference>
<evidence type="ECO:0000256" key="1">
    <source>
        <dbReference type="ARBA" id="ARBA00023015"/>
    </source>
</evidence>
<keyword evidence="7" id="KW-1185">Reference proteome</keyword>
<dbReference type="InterPro" id="IPR036390">
    <property type="entry name" value="WH_DNA-bd_sf"/>
</dbReference>
<feature type="region of interest" description="Disordered" evidence="4">
    <location>
        <begin position="1"/>
        <end position="41"/>
    </location>
</feature>
<name>A0ABS9DMG2_9ACTN</name>
<keyword evidence="1" id="KW-0805">Transcription regulation</keyword>
<feature type="domain" description="GntR C-terminal" evidence="5">
    <location>
        <begin position="133"/>
        <end position="261"/>
    </location>
</feature>
<dbReference type="PANTHER" id="PTHR43537:SF5">
    <property type="entry name" value="UXU OPERON TRANSCRIPTIONAL REGULATOR"/>
    <property type="match status" value="1"/>
</dbReference>
<evidence type="ECO:0000256" key="2">
    <source>
        <dbReference type="ARBA" id="ARBA00023125"/>
    </source>
</evidence>
<dbReference type="Gene3D" id="1.10.10.10">
    <property type="entry name" value="Winged helix-like DNA-binding domain superfamily/Winged helix DNA-binding domain"/>
    <property type="match status" value="1"/>
</dbReference>
<gene>
    <name evidence="6" type="ORF">L1892_18770</name>
</gene>
<protein>
    <submittedName>
        <fullName evidence="6">FCD domain-containing protein</fullName>
    </submittedName>
</protein>
<evidence type="ECO:0000256" key="4">
    <source>
        <dbReference type="SAM" id="MobiDB-lite"/>
    </source>
</evidence>
<reference evidence="6" key="1">
    <citation type="submission" date="2022-01" db="EMBL/GenBank/DDBJ databases">
        <title>Gordonia xiamenensis sp. nov., isolated from surface seawater in Xiamen.</title>
        <authorList>
            <person name="He Y.F."/>
        </authorList>
    </citation>
    <scope>NUCLEOTIDE SEQUENCE</scope>
    <source>
        <strain evidence="6">GW1C4-4</strain>
    </source>
</reference>
<evidence type="ECO:0000256" key="3">
    <source>
        <dbReference type="ARBA" id="ARBA00023163"/>
    </source>
</evidence>
<proteinExistence type="predicted"/>
<organism evidence="6 7">
    <name type="scientific">Gordonia tangerina</name>
    <dbReference type="NCBI Taxonomy" id="2911060"/>
    <lineage>
        <taxon>Bacteria</taxon>
        <taxon>Bacillati</taxon>
        <taxon>Actinomycetota</taxon>
        <taxon>Actinomycetes</taxon>
        <taxon>Mycobacteriales</taxon>
        <taxon>Gordoniaceae</taxon>
        <taxon>Gordonia</taxon>
    </lineage>
</organism>
<dbReference type="PANTHER" id="PTHR43537">
    <property type="entry name" value="TRANSCRIPTIONAL REGULATOR, GNTR FAMILY"/>
    <property type="match status" value="1"/>
</dbReference>
<dbReference type="InterPro" id="IPR011711">
    <property type="entry name" value="GntR_C"/>
</dbReference>
<evidence type="ECO:0000313" key="6">
    <source>
        <dbReference type="EMBL" id="MCF3940418.1"/>
    </source>
</evidence>
<dbReference type="Gene3D" id="1.20.120.530">
    <property type="entry name" value="GntR ligand-binding domain-like"/>
    <property type="match status" value="1"/>
</dbReference>
<keyword evidence="3" id="KW-0804">Transcription</keyword>
<evidence type="ECO:0000313" key="7">
    <source>
        <dbReference type="Proteomes" id="UP001108089"/>
    </source>
</evidence>
<dbReference type="Proteomes" id="UP001108089">
    <property type="component" value="Unassembled WGS sequence"/>
</dbReference>
<dbReference type="RefSeq" id="WP_235725163.1">
    <property type="nucleotide sequence ID" value="NZ_JAKGCU010000021.1"/>
</dbReference>
<accession>A0ABS9DMG2</accession>
<dbReference type="EMBL" id="JAKGCU010000021">
    <property type="protein sequence ID" value="MCF3940418.1"/>
    <property type="molecule type" value="Genomic_DNA"/>
</dbReference>
<sequence length="273" mass="29296">MPEPHDPETSGSHGSGTPDIPALSPEIWRRPEGLPGTVPVGHSRAEQAANQIARVAAGFEAGERIGSKDEIRSMCSVSVGTVNEAIRLAQERGVITSRPGPGGGIFAADPTPLSRMNGWFRDAAGDLAALEESIQIRNALAPLLVDEVLATITDADQASLELLLTHVDRTREARDIAGFIWAVWNVHARFAELGRSQLLDSLYLSIMDVGTSHLRARLEADSDSGNTHVTVYFDGLAEVAADFVHALGRRDADAAVDALRRTDPTMTLRPPTR</sequence>
<dbReference type="Pfam" id="PF07729">
    <property type="entry name" value="FCD"/>
    <property type="match status" value="1"/>
</dbReference>
<dbReference type="SUPFAM" id="SSF46785">
    <property type="entry name" value="Winged helix' DNA-binding domain"/>
    <property type="match status" value="1"/>
</dbReference>